<dbReference type="Proteomes" id="UP001056384">
    <property type="component" value="Chromosome 5"/>
</dbReference>
<feature type="region of interest" description="Disordered" evidence="1">
    <location>
        <begin position="372"/>
        <end position="512"/>
    </location>
</feature>
<evidence type="ECO:0000256" key="1">
    <source>
        <dbReference type="SAM" id="MobiDB-lite"/>
    </source>
</evidence>
<keyword evidence="3" id="KW-1185">Reference proteome</keyword>
<reference evidence="2" key="1">
    <citation type="submission" date="2022-06" db="EMBL/GenBank/DDBJ databases">
        <title>Complete genome sequences of two strains of the flax pathogen Septoria linicola.</title>
        <authorList>
            <person name="Lapalu N."/>
            <person name="Simon A."/>
            <person name="Demenou B."/>
            <person name="Paumier D."/>
            <person name="Guillot M.-P."/>
            <person name="Gout L."/>
            <person name="Valade R."/>
        </authorList>
    </citation>
    <scope>NUCLEOTIDE SEQUENCE</scope>
    <source>
        <strain evidence="2">SE15195</strain>
    </source>
</reference>
<dbReference type="AlphaFoldDB" id="A0A9Q9AU38"/>
<organism evidence="2 3">
    <name type="scientific">Septoria linicola</name>
    <dbReference type="NCBI Taxonomy" id="215465"/>
    <lineage>
        <taxon>Eukaryota</taxon>
        <taxon>Fungi</taxon>
        <taxon>Dikarya</taxon>
        <taxon>Ascomycota</taxon>
        <taxon>Pezizomycotina</taxon>
        <taxon>Dothideomycetes</taxon>
        <taxon>Dothideomycetidae</taxon>
        <taxon>Mycosphaerellales</taxon>
        <taxon>Mycosphaerellaceae</taxon>
        <taxon>Septoria</taxon>
    </lineage>
</organism>
<sequence>MLLGRPTRVGLSQADVRDYQARYEARQSIHMRPGGLRLSSTPSHVTYASITRAHQNVGRARADSCSSKATICGNNNDTQVLASLPPHHSIDAQTLIGSIEDPLLDPGAPDFVPEVRFSLMTTSTESHVVGRYPPFVRPTLPKRTSSRRAYEHKLRQHTGARDRTSHRSSPNLLVPPTPSAAQGLRIRTRSSSLSWQGSHGNEQRAPRLHNDTVGFNSSPYSTIQPDRLSRDSPLDELSQQLSRMATTACRPRSVGRSFERAQGKQRVSLLSGNPFQIDGEPASLSEVISMDGYRTLLPPQSSTAPKVDGRRDSLMDPHHLYELSLALPSPHMQTSPVSSGLRSPISSTPSSPMPDSTPRAAQHVTVYDDSMSATLQPQTPADLARSTAPRHRHSPSVVRRINEELANSPGDSVPRRTRHRQNYPSDTPAQHVPRNGNLRDPVVGTPVRHSLLGEPRSSPPPRHHSSSHQQSSTPVYRQDRLSPRQQHATTLPHNDLRRSHRSNRSGNSENSVELALEMVEEDRRTRVIREGGVDLDITPPAEGRYERYFS</sequence>
<name>A0A9Q9AU38_9PEZI</name>
<feature type="compositionally biased region" description="Basic and acidic residues" evidence="1">
    <location>
        <begin position="201"/>
        <end position="210"/>
    </location>
</feature>
<feature type="region of interest" description="Disordered" evidence="1">
    <location>
        <begin position="327"/>
        <end position="360"/>
    </location>
</feature>
<dbReference type="OrthoDB" id="3650932at2759"/>
<accession>A0A9Q9AU38</accession>
<feature type="compositionally biased region" description="Basic and acidic residues" evidence="1">
    <location>
        <begin position="148"/>
        <end position="165"/>
    </location>
</feature>
<evidence type="ECO:0000313" key="3">
    <source>
        <dbReference type="Proteomes" id="UP001056384"/>
    </source>
</evidence>
<protein>
    <submittedName>
        <fullName evidence="2">Uncharacterized protein</fullName>
    </submittedName>
</protein>
<feature type="compositionally biased region" description="Polar residues" evidence="1">
    <location>
        <begin position="213"/>
        <end position="224"/>
    </location>
</feature>
<feature type="region of interest" description="Disordered" evidence="1">
    <location>
        <begin position="138"/>
        <end position="236"/>
    </location>
</feature>
<proteinExistence type="predicted"/>
<gene>
    <name evidence="2" type="ORF">Slin15195_G065470</name>
</gene>
<evidence type="ECO:0000313" key="2">
    <source>
        <dbReference type="EMBL" id="USW53228.1"/>
    </source>
</evidence>
<feature type="compositionally biased region" description="Polar residues" evidence="1">
    <location>
        <begin position="189"/>
        <end position="200"/>
    </location>
</feature>
<dbReference type="EMBL" id="CP099422">
    <property type="protein sequence ID" value="USW53228.1"/>
    <property type="molecule type" value="Genomic_DNA"/>
</dbReference>
<feature type="compositionally biased region" description="Polar residues" evidence="1">
    <location>
        <begin position="483"/>
        <end position="492"/>
    </location>
</feature>
<feature type="compositionally biased region" description="Low complexity" evidence="1">
    <location>
        <begin position="338"/>
        <end position="358"/>
    </location>
</feature>